<evidence type="ECO:0000256" key="1">
    <source>
        <dbReference type="SAM" id="Coils"/>
    </source>
</evidence>
<evidence type="ECO:0000313" key="2">
    <source>
        <dbReference type="EMBL" id="GBP00737.1"/>
    </source>
</evidence>
<accession>A0A4C1SH87</accession>
<proteinExistence type="predicted"/>
<dbReference type="PANTHER" id="PTHR47326:SF1">
    <property type="entry name" value="HTH PSQ-TYPE DOMAIN-CONTAINING PROTEIN"/>
    <property type="match status" value="1"/>
</dbReference>
<keyword evidence="1" id="KW-0175">Coiled coil</keyword>
<gene>
    <name evidence="2" type="ORF">EVAR_76969_1</name>
</gene>
<feature type="coiled-coil region" evidence="1">
    <location>
        <begin position="87"/>
        <end position="114"/>
    </location>
</feature>
<organism evidence="2 3">
    <name type="scientific">Eumeta variegata</name>
    <name type="common">Bagworm moth</name>
    <name type="synonym">Eumeta japonica</name>
    <dbReference type="NCBI Taxonomy" id="151549"/>
    <lineage>
        <taxon>Eukaryota</taxon>
        <taxon>Metazoa</taxon>
        <taxon>Ecdysozoa</taxon>
        <taxon>Arthropoda</taxon>
        <taxon>Hexapoda</taxon>
        <taxon>Insecta</taxon>
        <taxon>Pterygota</taxon>
        <taxon>Neoptera</taxon>
        <taxon>Endopterygota</taxon>
        <taxon>Lepidoptera</taxon>
        <taxon>Glossata</taxon>
        <taxon>Ditrysia</taxon>
        <taxon>Tineoidea</taxon>
        <taxon>Psychidae</taxon>
        <taxon>Oiketicinae</taxon>
        <taxon>Eumeta</taxon>
    </lineage>
</organism>
<evidence type="ECO:0008006" key="4">
    <source>
        <dbReference type="Google" id="ProtNLM"/>
    </source>
</evidence>
<dbReference type="GO" id="GO:0003676">
    <property type="term" value="F:nucleic acid binding"/>
    <property type="evidence" value="ECO:0007669"/>
    <property type="project" value="InterPro"/>
</dbReference>
<dbReference type="PANTHER" id="PTHR47326">
    <property type="entry name" value="TRANSPOSABLE ELEMENT TC3 TRANSPOSASE-LIKE PROTEIN"/>
    <property type="match status" value="1"/>
</dbReference>
<dbReference type="InterPro" id="IPR036397">
    <property type="entry name" value="RNaseH_sf"/>
</dbReference>
<name>A0A4C1SH87_EUMVA</name>
<sequence>MAAFTNEEYVDIMMVYGRAEVTQEKREESMKSAFPTDAYLLETHSKIRTGAYVKLTMRDGPIPWPPRSPDFTQLDFYGWGRAKELVYATEIQNVEDLRERIEAAFQKIQQEMLLNTTTVEIRRRCRACIANDESGNAPVIPTKLLVSMGDGEHLLFGRSHALLPVKSAIKNDL</sequence>
<keyword evidence="3" id="KW-1185">Reference proteome</keyword>
<dbReference type="OrthoDB" id="9971063at2759"/>
<dbReference type="STRING" id="151549.A0A4C1SH87"/>
<evidence type="ECO:0000313" key="3">
    <source>
        <dbReference type="Proteomes" id="UP000299102"/>
    </source>
</evidence>
<dbReference type="Proteomes" id="UP000299102">
    <property type="component" value="Unassembled WGS sequence"/>
</dbReference>
<protein>
    <recommendedName>
        <fullName evidence="4">Mariner Mos1 transposase</fullName>
    </recommendedName>
</protein>
<dbReference type="Gene3D" id="3.30.420.10">
    <property type="entry name" value="Ribonuclease H-like superfamily/Ribonuclease H"/>
    <property type="match status" value="1"/>
</dbReference>
<dbReference type="EMBL" id="BGZK01000006">
    <property type="protein sequence ID" value="GBP00737.1"/>
    <property type="molecule type" value="Genomic_DNA"/>
</dbReference>
<dbReference type="AlphaFoldDB" id="A0A4C1SH87"/>
<reference evidence="2 3" key="1">
    <citation type="journal article" date="2019" name="Commun. Biol.">
        <title>The bagworm genome reveals a unique fibroin gene that provides high tensile strength.</title>
        <authorList>
            <person name="Kono N."/>
            <person name="Nakamura H."/>
            <person name="Ohtoshi R."/>
            <person name="Tomita M."/>
            <person name="Numata K."/>
            <person name="Arakawa K."/>
        </authorList>
    </citation>
    <scope>NUCLEOTIDE SEQUENCE [LARGE SCALE GENOMIC DNA]</scope>
</reference>
<comment type="caution">
    <text evidence="2">The sequence shown here is derived from an EMBL/GenBank/DDBJ whole genome shotgun (WGS) entry which is preliminary data.</text>
</comment>